<sequence length="37" mass="4521">MIFNNDRNTQFSGELPCFRCTLKKIFLFFKDKDKNFN</sequence>
<name>A0A015VBV7_BACFG</name>
<evidence type="ECO:0000313" key="2">
    <source>
        <dbReference type="Proteomes" id="UP000020773"/>
    </source>
</evidence>
<dbReference type="AlphaFoldDB" id="A0A015VBV7"/>
<comment type="caution">
    <text evidence="1">The sequence shown here is derived from an EMBL/GenBank/DDBJ whole genome shotgun (WGS) entry which is preliminary data.</text>
</comment>
<reference evidence="1 2" key="1">
    <citation type="submission" date="2014-02" db="EMBL/GenBank/DDBJ databases">
        <authorList>
            <person name="Sears C."/>
            <person name="Carroll K."/>
            <person name="Sack B.R."/>
            <person name="Qadri F."/>
            <person name="Myers L.L."/>
            <person name="Chung G.-T."/>
            <person name="Escheverria P."/>
            <person name="Fraser C.M."/>
            <person name="Sadzewicz L."/>
            <person name="Shefchek K.A."/>
            <person name="Tallon L."/>
            <person name="Das S.P."/>
            <person name="Daugherty S."/>
            <person name="Mongodin E.F."/>
        </authorList>
    </citation>
    <scope>NUCLEOTIDE SEQUENCE [LARGE SCALE GENOMIC DNA]</scope>
    <source>
        <strain evidence="2">3998T(B)3</strain>
    </source>
</reference>
<accession>A0A015VBV7</accession>
<protein>
    <submittedName>
        <fullName evidence="1">Uncharacterized protein</fullName>
    </submittedName>
</protein>
<organism evidence="1 2">
    <name type="scientific">Bacteroides fragilis str. 3998T(B)3</name>
    <dbReference type="NCBI Taxonomy" id="1339316"/>
    <lineage>
        <taxon>Bacteria</taxon>
        <taxon>Pseudomonadati</taxon>
        <taxon>Bacteroidota</taxon>
        <taxon>Bacteroidia</taxon>
        <taxon>Bacteroidales</taxon>
        <taxon>Bacteroidaceae</taxon>
        <taxon>Bacteroides</taxon>
    </lineage>
</organism>
<dbReference type="Proteomes" id="UP000020773">
    <property type="component" value="Unassembled WGS sequence"/>
</dbReference>
<dbReference type="EMBL" id="JGDB01000011">
    <property type="protein sequence ID" value="EXY92846.1"/>
    <property type="molecule type" value="Genomic_DNA"/>
</dbReference>
<gene>
    <name evidence="1" type="ORF">M125_0424</name>
</gene>
<evidence type="ECO:0000313" key="1">
    <source>
        <dbReference type="EMBL" id="EXY92846.1"/>
    </source>
</evidence>
<proteinExistence type="predicted"/>